<evidence type="ECO:0000313" key="2">
    <source>
        <dbReference type="Proteomes" id="UP000009328"/>
    </source>
</evidence>
<comment type="caution">
    <text evidence="1">The sequence shown here is derived from an EMBL/GenBank/DDBJ whole genome shotgun (WGS) entry which is preliminary data.</text>
</comment>
<dbReference type="Gene3D" id="1.25.40.280">
    <property type="entry name" value="alix/aip1 like domains"/>
    <property type="match status" value="1"/>
</dbReference>
<organism evidence="1 2">
    <name type="scientific">Wickerhamomyces ciferrii (strain ATCC 14091 / BCRC 22168 / CBS 111 / JCM 3599 / NBRC 0793 / NRRL Y-1031 F-60-10)</name>
    <name type="common">Yeast</name>
    <name type="synonym">Pichia ciferrii</name>
    <dbReference type="NCBI Taxonomy" id="1206466"/>
    <lineage>
        <taxon>Eukaryota</taxon>
        <taxon>Fungi</taxon>
        <taxon>Dikarya</taxon>
        <taxon>Ascomycota</taxon>
        <taxon>Saccharomycotina</taxon>
        <taxon>Saccharomycetes</taxon>
        <taxon>Phaffomycetales</taxon>
        <taxon>Wickerhamomycetaceae</taxon>
        <taxon>Wickerhamomyces</taxon>
    </lineage>
</organism>
<dbReference type="InterPro" id="IPR035278">
    <property type="entry name" value="DUF5355"/>
</dbReference>
<accession>K0KN87</accession>
<gene>
    <name evidence="1" type="ORF">BN7_2364</name>
</gene>
<dbReference type="AlphaFoldDB" id="K0KN87"/>
<dbReference type="Proteomes" id="UP000009328">
    <property type="component" value="Unassembled WGS sequence"/>
</dbReference>
<dbReference type="Pfam" id="PF17306">
    <property type="entry name" value="DUF5355"/>
    <property type="match status" value="1"/>
</dbReference>
<protein>
    <submittedName>
        <fullName evidence="1">Uncharacterized protein</fullName>
    </submittedName>
</protein>
<proteinExistence type="predicted"/>
<dbReference type="HOGENOM" id="CLU_631880_0_0_1"/>
<dbReference type="InterPro" id="IPR038499">
    <property type="entry name" value="BRO1_sf"/>
</dbReference>
<name>K0KN87_WICCF</name>
<sequence length="412" mass="48668">MIQLPDIPIIPISITSTPNNLEPWIQEILNKRLTIFTNFNNYSNFINNLEDYLNFIFVKVMEYGNIDNYNDVFEQTNGIIISDSIPWNLPITKIKKQDQFQWNLQNELIILMINLSQLYNLKSGEIIKLIMDKDNNLETQKLWLNSFKIFKKSLEFINFLKNQQIINTSIWEISTIFIQFNENLINCSIQLSFLTKTIWTLKNIDYEIMSENSINYSTLSRLSIYIKQELNNMLSILKTQNDSKWTQYIENLIKYINGYLGILLSIENYKQDKIGYSIGFLNFSIENITRKSNSNEFEEDSKLKKKFTNFKTKFNSNDLQKINNKLRLNQNLIEKFTNNSIILIDLQNLFELLKILNLKYNLENNNLKFDSIPTSQELLIHYLPQGRSIPIDSKIWTPSFIQTIEKSSSGYY</sequence>
<dbReference type="EMBL" id="CAIF01000054">
    <property type="protein sequence ID" value="CCH42819.1"/>
    <property type="molecule type" value="Genomic_DNA"/>
</dbReference>
<reference evidence="1 2" key="1">
    <citation type="journal article" date="2012" name="Eukaryot. Cell">
        <title>Draft genome sequence of Wickerhamomyces ciferrii NRRL Y-1031 F-60-10.</title>
        <authorList>
            <person name="Schneider J."/>
            <person name="Andrea H."/>
            <person name="Blom J."/>
            <person name="Jaenicke S."/>
            <person name="Ruckert C."/>
            <person name="Schorsch C."/>
            <person name="Szczepanowski R."/>
            <person name="Farwick M."/>
            <person name="Goesmann A."/>
            <person name="Puhler A."/>
            <person name="Schaffer S."/>
            <person name="Tauch A."/>
            <person name="Kohler T."/>
            <person name="Brinkrolf K."/>
        </authorList>
    </citation>
    <scope>NUCLEOTIDE SEQUENCE [LARGE SCALE GENOMIC DNA]</scope>
    <source>
        <strain evidence="2">ATCC 14091 / BCRC 22168 / CBS 111 / JCM 3599 / NBRC 0793 / NRRL Y-1031 F-60-10</strain>
    </source>
</reference>
<keyword evidence="2" id="KW-1185">Reference proteome</keyword>
<dbReference type="FunCoup" id="K0KN87">
    <property type="interactions" value="22"/>
</dbReference>
<dbReference type="InParanoid" id="K0KN87"/>
<evidence type="ECO:0000313" key="1">
    <source>
        <dbReference type="EMBL" id="CCH42819.1"/>
    </source>
</evidence>